<protein>
    <submittedName>
        <fullName evidence="8">Flavin-binding monooxygenase</fullName>
    </submittedName>
</protein>
<reference evidence="8 9" key="1">
    <citation type="submission" date="2018-11" db="EMBL/GenBank/DDBJ databases">
        <title>Complete genome sequence of Nocardioides baekrokdamisoli strain KCTC 39748.</title>
        <authorList>
            <person name="Kang S.W."/>
            <person name="Lee K.C."/>
            <person name="Kim K.K."/>
            <person name="Kim J.S."/>
            <person name="Kim D.S."/>
            <person name="Ko S.H."/>
            <person name="Yang S.H."/>
            <person name="Shin Y.K."/>
            <person name="Lee J.S."/>
        </authorList>
    </citation>
    <scope>NUCLEOTIDE SEQUENCE [LARGE SCALE GENOMIC DNA]</scope>
    <source>
        <strain evidence="8 9">KCTC 39748</strain>
    </source>
</reference>
<keyword evidence="9" id="KW-1185">Reference proteome</keyword>
<proteinExistence type="inferred from homology"/>
<comment type="similarity">
    <text evidence="2">Belongs to the FAD-binding monooxygenase family.</text>
</comment>
<evidence type="ECO:0000256" key="1">
    <source>
        <dbReference type="ARBA" id="ARBA00001974"/>
    </source>
</evidence>
<comment type="cofactor">
    <cofactor evidence="1">
        <name>FAD</name>
        <dbReference type="ChEBI" id="CHEBI:57692"/>
    </cofactor>
</comment>
<dbReference type="SUPFAM" id="SSF51905">
    <property type="entry name" value="FAD/NAD(P)-binding domain"/>
    <property type="match status" value="1"/>
</dbReference>
<dbReference type="InterPro" id="IPR020946">
    <property type="entry name" value="Flavin_mOase-like"/>
</dbReference>
<dbReference type="InterPro" id="IPR051820">
    <property type="entry name" value="FAD-binding_MO"/>
</dbReference>
<dbReference type="Pfam" id="PF13450">
    <property type="entry name" value="NAD_binding_8"/>
    <property type="match status" value="1"/>
</dbReference>
<accession>A0A3G9IZ00</accession>
<keyword evidence="3" id="KW-0285">Flavoprotein</keyword>
<sequence length="504" mass="55962">MTTPVEQVDVLIVGAGLSGIGAAAQLGANFPDRKIVVLESRQTNGGTWDLFKYPGIRSDSDMFTFGYKWDPWPGEQALADGRHILSYLRKVADKWNVDEKIRYGHKVVSADWSSADKRWTVTAETADGLTTIATRFLWSCAGYYDYDHGHEPEFPGRAKFKGEFVFPQFWPEDLDYAGKNVVVIGSGATAVTLIPNMADEVGHITMLQRTPTYILSRPGKDLVAVGIGSTVGKLPKMVPFRNLRERAGFEAVRWANVMLQISTFSLARTQPDTVKKIIREGIIRSLTGLREKYMTRDEAIEIVEAHFTPPYQPWDQRLCFVPDGDLFKAIRTGKASVVTDRIRTFVADGIELESGDKLPADIVIAATGLKIKLFGGVQLHIDGKPVAASDTLAYKGLALSGIPNLLFTIGYTNASWTLKADLVIDYAVKLLKHMDKKGYEQFLVERDYDGEVRPLMDMQSGYLQRAAAEMPRAGDRAPWGLKQNYLVDVKTITGSVVDRPLTFA</sequence>
<gene>
    <name evidence="8" type="ORF">Back2_19000</name>
</gene>
<evidence type="ECO:0000256" key="3">
    <source>
        <dbReference type="ARBA" id="ARBA00022630"/>
    </source>
</evidence>
<keyword evidence="4" id="KW-0274">FAD</keyword>
<evidence type="ECO:0000256" key="6">
    <source>
        <dbReference type="ARBA" id="ARBA00023002"/>
    </source>
</evidence>
<keyword evidence="7 8" id="KW-0503">Monooxygenase</keyword>
<dbReference type="GO" id="GO:0050661">
    <property type="term" value="F:NADP binding"/>
    <property type="evidence" value="ECO:0007669"/>
    <property type="project" value="InterPro"/>
</dbReference>
<keyword evidence="5" id="KW-0521">NADP</keyword>
<dbReference type="GO" id="GO:0050660">
    <property type="term" value="F:flavin adenine dinucleotide binding"/>
    <property type="evidence" value="ECO:0007669"/>
    <property type="project" value="InterPro"/>
</dbReference>
<dbReference type="Proteomes" id="UP000271573">
    <property type="component" value="Chromosome"/>
</dbReference>
<dbReference type="OrthoDB" id="5168853at2"/>
<dbReference type="RefSeq" id="WP_125568900.1">
    <property type="nucleotide sequence ID" value="NZ_AP019307.1"/>
</dbReference>
<dbReference type="EMBL" id="AP019307">
    <property type="protein sequence ID" value="BBH17613.1"/>
    <property type="molecule type" value="Genomic_DNA"/>
</dbReference>
<keyword evidence="6" id="KW-0560">Oxidoreductase</keyword>
<evidence type="ECO:0000256" key="2">
    <source>
        <dbReference type="ARBA" id="ARBA00010139"/>
    </source>
</evidence>
<evidence type="ECO:0000256" key="7">
    <source>
        <dbReference type="ARBA" id="ARBA00023033"/>
    </source>
</evidence>
<dbReference type="Gene3D" id="3.50.50.60">
    <property type="entry name" value="FAD/NAD(P)-binding domain"/>
    <property type="match status" value="3"/>
</dbReference>
<dbReference type="AlphaFoldDB" id="A0A3G9IZ00"/>
<dbReference type="PANTHER" id="PTHR43872:SF1">
    <property type="entry name" value="MONOOXYGENASE, PUTATIVE (AFU_ORTHOLOGUE AFUA_8G02570)-RELATED"/>
    <property type="match status" value="1"/>
</dbReference>
<dbReference type="InterPro" id="IPR036188">
    <property type="entry name" value="FAD/NAD-bd_sf"/>
</dbReference>
<name>A0A3G9IZ00_9ACTN</name>
<dbReference type="FunFam" id="3.50.50.60:FF:000228">
    <property type="entry name" value="FAD-containing monooxygenase EthA"/>
    <property type="match status" value="1"/>
</dbReference>
<evidence type="ECO:0000256" key="5">
    <source>
        <dbReference type="ARBA" id="ARBA00022857"/>
    </source>
</evidence>
<dbReference type="PANTHER" id="PTHR43872">
    <property type="entry name" value="MONOOXYGENASE, PUTATIVE (AFU_ORTHOLOGUE AFUA_8G02570)-RELATED"/>
    <property type="match status" value="1"/>
</dbReference>
<evidence type="ECO:0000256" key="4">
    <source>
        <dbReference type="ARBA" id="ARBA00022827"/>
    </source>
</evidence>
<evidence type="ECO:0000313" key="9">
    <source>
        <dbReference type="Proteomes" id="UP000271573"/>
    </source>
</evidence>
<dbReference type="Pfam" id="PF00743">
    <property type="entry name" value="FMO-like"/>
    <property type="match status" value="1"/>
</dbReference>
<organism evidence="8 9">
    <name type="scientific">Nocardioides baekrokdamisoli</name>
    <dbReference type="NCBI Taxonomy" id="1804624"/>
    <lineage>
        <taxon>Bacteria</taxon>
        <taxon>Bacillati</taxon>
        <taxon>Actinomycetota</taxon>
        <taxon>Actinomycetes</taxon>
        <taxon>Propionibacteriales</taxon>
        <taxon>Nocardioidaceae</taxon>
        <taxon>Nocardioides</taxon>
    </lineage>
</organism>
<dbReference type="KEGG" id="nbe:Back2_19000"/>
<dbReference type="GO" id="GO:0004499">
    <property type="term" value="F:N,N-dimethylaniline monooxygenase activity"/>
    <property type="evidence" value="ECO:0007669"/>
    <property type="project" value="InterPro"/>
</dbReference>
<evidence type="ECO:0000313" key="8">
    <source>
        <dbReference type="EMBL" id="BBH17613.1"/>
    </source>
</evidence>